<dbReference type="Proteomes" id="UP000198921">
    <property type="component" value="Unassembled WGS sequence"/>
</dbReference>
<feature type="transmembrane region" description="Helical" evidence="1">
    <location>
        <begin position="357"/>
        <end position="380"/>
    </location>
</feature>
<accession>A0A1H3IQB8</accession>
<evidence type="ECO:0000313" key="4">
    <source>
        <dbReference type="Proteomes" id="UP000198921"/>
    </source>
</evidence>
<organism evidence="3 4">
    <name type="scientific">Geodermatophilus africanus</name>
    <dbReference type="NCBI Taxonomy" id="1137993"/>
    <lineage>
        <taxon>Bacteria</taxon>
        <taxon>Bacillati</taxon>
        <taxon>Actinomycetota</taxon>
        <taxon>Actinomycetes</taxon>
        <taxon>Geodermatophilales</taxon>
        <taxon>Geodermatophilaceae</taxon>
        <taxon>Geodermatophilus</taxon>
    </lineage>
</organism>
<dbReference type="GO" id="GO:0016787">
    <property type="term" value="F:hydrolase activity"/>
    <property type="evidence" value="ECO:0007669"/>
    <property type="project" value="UniProtKB-KW"/>
</dbReference>
<keyword evidence="3" id="KW-0808">Transferase</keyword>
<gene>
    <name evidence="3" type="ORF">SAMN05660209_02488</name>
</gene>
<evidence type="ECO:0000259" key="2">
    <source>
        <dbReference type="Pfam" id="PF01757"/>
    </source>
</evidence>
<dbReference type="InterPro" id="IPR050879">
    <property type="entry name" value="Acyltransferase_3"/>
</dbReference>
<keyword evidence="1" id="KW-0472">Membrane</keyword>
<evidence type="ECO:0000313" key="3">
    <source>
        <dbReference type="EMBL" id="SDY30013.1"/>
    </source>
</evidence>
<proteinExistence type="predicted"/>
<dbReference type="PANTHER" id="PTHR23028:SF53">
    <property type="entry name" value="ACYL_TRANSF_3 DOMAIN-CONTAINING PROTEIN"/>
    <property type="match status" value="1"/>
</dbReference>
<dbReference type="GO" id="GO:0016747">
    <property type="term" value="F:acyltransferase activity, transferring groups other than amino-acyl groups"/>
    <property type="evidence" value="ECO:0007669"/>
    <property type="project" value="InterPro"/>
</dbReference>
<dbReference type="STRING" id="1137993.SAMN05660209_02488"/>
<protein>
    <submittedName>
        <fullName evidence="3">Peptidoglycan/LPS O-acetylase OafA/YrhL, contains acyltransferase and SGNH-hydrolase domains</fullName>
    </submittedName>
</protein>
<feature type="transmembrane region" description="Helical" evidence="1">
    <location>
        <begin position="258"/>
        <end position="276"/>
    </location>
</feature>
<sequence>MSTPAQAIRAGGAQPVGSGEIRSLTGLRAVAAVWVVVYHFQFTPGLGYDGYWEPLRPVIRAGATGVDLFFVLSGFVITLTYLERVGRTPSVREAGTFLWARVCRIWPVYALVTVVYGGWLLIKATRVTDGVVAYQVQQPVLDVWNFLLQLTMVQLWWYPASGGESWMGSAWSISAEWLAYVAFPLVALLLWRVRNAPLVLLGATAVLLMVPLAYTTYVHGGPVIAWSWLLRIGAAFLAGALTCLVVRRVRRTPRVEAAAATWALASLGAVAVGLWWGDWRGIDNDHSAFGGIVVLFFPVLVGALALSRTGLSALLSRESVVHGGRISFGLYLVHIPVFEVFWTLMDWWPKIAAGTSLWALLLAPVLLSTFVLAHLAHRFVEEPARKGLRRVLPTRRPAAAAPAAPVAAPARIAVVRGDRPVTPATAALLAGRSADVPRAEPAVAVPAQRSLSA</sequence>
<keyword evidence="1" id="KW-0812">Transmembrane</keyword>
<feature type="transmembrane region" description="Helical" evidence="1">
    <location>
        <begin position="103"/>
        <end position="122"/>
    </location>
</feature>
<name>A0A1H3IQB8_9ACTN</name>
<keyword evidence="3" id="KW-0378">Hydrolase</keyword>
<feature type="transmembrane region" description="Helical" evidence="1">
    <location>
        <begin position="21"/>
        <end position="41"/>
    </location>
</feature>
<feature type="transmembrane region" description="Helical" evidence="1">
    <location>
        <begin position="288"/>
        <end position="307"/>
    </location>
</feature>
<keyword evidence="4" id="KW-1185">Reference proteome</keyword>
<dbReference type="Pfam" id="PF01757">
    <property type="entry name" value="Acyl_transf_3"/>
    <property type="match status" value="1"/>
</dbReference>
<keyword evidence="1" id="KW-1133">Transmembrane helix</keyword>
<dbReference type="InterPro" id="IPR002656">
    <property type="entry name" value="Acyl_transf_3_dom"/>
</dbReference>
<dbReference type="RefSeq" id="WP_170856748.1">
    <property type="nucleotide sequence ID" value="NZ_FNOT01000006.1"/>
</dbReference>
<keyword evidence="3" id="KW-0012">Acyltransferase</keyword>
<feature type="transmembrane region" description="Helical" evidence="1">
    <location>
        <begin position="170"/>
        <end position="191"/>
    </location>
</feature>
<feature type="transmembrane region" description="Helical" evidence="1">
    <location>
        <begin position="223"/>
        <end position="246"/>
    </location>
</feature>
<dbReference type="GO" id="GO:0009103">
    <property type="term" value="P:lipopolysaccharide biosynthetic process"/>
    <property type="evidence" value="ECO:0007669"/>
    <property type="project" value="TreeGrafter"/>
</dbReference>
<evidence type="ECO:0000256" key="1">
    <source>
        <dbReference type="SAM" id="Phobius"/>
    </source>
</evidence>
<dbReference type="EMBL" id="FNOT01000006">
    <property type="protein sequence ID" value="SDY30013.1"/>
    <property type="molecule type" value="Genomic_DNA"/>
</dbReference>
<feature type="domain" description="Acyltransferase 3" evidence="2">
    <location>
        <begin position="22"/>
        <end position="373"/>
    </location>
</feature>
<dbReference type="PANTHER" id="PTHR23028">
    <property type="entry name" value="ACETYLTRANSFERASE"/>
    <property type="match status" value="1"/>
</dbReference>
<feature type="transmembrane region" description="Helical" evidence="1">
    <location>
        <begin position="328"/>
        <end position="345"/>
    </location>
</feature>
<feature type="transmembrane region" description="Helical" evidence="1">
    <location>
        <begin position="198"/>
        <end position="217"/>
    </location>
</feature>
<dbReference type="GO" id="GO:0016020">
    <property type="term" value="C:membrane"/>
    <property type="evidence" value="ECO:0007669"/>
    <property type="project" value="TreeGrafter"/>
</dbReference>
<feature type="transmembrane region" description="Helical" evidence="1">
    <location>
        <begin position="61"/>
        <end position="82"/>
    </location>
</feature>
<reference evidence="4" key="1">
    <citation type="submission" date="2016-10" db="EMBL/GenBank/DDBJ databases">
        <authorList>
            <person name="Varghese N."/>
            <person name="Submissions S."/>
        </authorList>
    </citation>
    <scope>NUCLEOTIDE SEQUENCE [LARGE SCALE GENOMIC DNA]</scope>
    <source>
        <strain evidence="4">DSM 45422</strain>
    </source>
</reference>
<dbReference type="AlphaFoldDB" id="A0A1H3IQB8"/>